<keyword evidence="1" id="KW-0472">Membrane</keyword>
<evidence type="ECO:0000313" key="4">
    <source>
        <dbReference type="Proteomes" id="UP000325081"/>
    </source>
</evidence>
<keyword evidence="1" id="KW-1133">Transmembrane helix</keyword>
<evidence type="ECO:0000256" key="1">
    <source>
        <dbReference type="SAM" id="Phobius"/>
    </source>
</evidence>
<feature type="transmembrane region" description="Helical" evidence="1">
    <location>
        <begin position="20"/>
        <end position="37"/>
    </location>
</feature>
<organism evidence="3 4">
    <name type="scientific">Striga asiatica</name>
    <name type="common">Asiatic witchweed</name>
    <name type="synonym">Buchnera asiatica</name>
    <dbReference type="NCBI Taxonomy" id="4170"/>
    <lineage>
        <taxon>Eukaryota</taxon>
        <taxon>Viridiplantae</taxon>
        <taxon>Streptophyta</taxon>
        <taxon>Embryophyta</taxon>
        <taxon>Tracheophyta</taxon>
        <taxon>Spermatophyta</taxon>
        <taxon>Magnoliopsida</taxon>
        <taxon>eudicotyledons</taxon>
        <taxon>Gunneridae</taxon>
        <taxon>Pentapetalae</taxon>
        <taxon>asterids</taxon>
        <taxon>lamiids</taxon>
        <taxon>Lamiales</taxon>
        <taxon>Orobanchaceae</taxon>
        <taxon>Buchnereae</taxon>
        <taxon>Striga</taxon>
    </lineage>
</organism>
<dbReference type="EMBL" id="BKCP01001780">
    <property type="protein sequence ID" value="GER27349.1"/>
    <property type="molecule type" value="Genomic_DNA"/>
</dbReference>
<name>A0A5A7P3N3_STRAF</name>
<dbReference type="PANTHER" id="PTHR37230:SF1">
    <property type="entry name" value="OS06G0731300 PROTEIN"/>
    <property type="match status" value="1"/>
</dbReference>
<dbReference type="InterPro" id="IPR057217">
    <property type="entry name" value="DUF7895"/>
</dbReference>
<accession>A0A5A7P3N3</accession>
<sequence>MKGKTKGKKNDKVAMESDNLYFNGLFYMYAVIMQRHVCHNHRKLEVALSLENNSMRKCASQDGLGYFATETAIEDRYQAIDKVIGIDAEQFFGCEVVLGVPTIRLHIGGPSNAYAVYAVVRVLPPRLSWGHLGTLAATIVGTAATFLAKRTKASQVTEAPTKTCEDCGGSGVCSECNGEGFVLKWLSDESADKARLMAKNMATRYTAGLPKKWSYCTKCSSARSCVTCGGSGKLNYINQ</sequence>
<keyword evidence="1" id="KW-0812">Transmembrane</keyword>
<dbReference type="AlphaFoldDB" id="A0A5A7P3N3"/>
<evidence type="ECO:0000313" key="3">
    <source>
        <dbReference type="EMBL" id="GER27349.1"/>
    </source>
</evidence>
<protein>
    <submittedName>
        <fullName evidence="3">Chaperone protein DnaJ</fullName>
    </submittedName>
</protein>
<keyword evidence="4" id="KW-1185">Reference proteome</keyword>
<proteinExistence type="predicted"/>
<reference evidence="4" key="1">
    <citation type="journal article" date="2019" name="Curr. Biol.">
        <title>Genome Sequence of Striga asiatica Provides Insight into the Evolution of Plant Parasitism.</title>
        <authorList>
            <person name="Yoshida S."/>
            <person name="Kim S."/>
            <person name="Wafula E.K."/>
            <person name="Tanskanen J."/>
            <person name="Kim Y.M."/>
            <person name="Honaas L."/>
            <person name="Yang Z."/>
            <person name="Spallek T."/>
            <person name="Conn C.E."/>
            <person name="Ichihashi Y."/>
            <person name="Cheong K."/>
            <person name="Cui S."/>
            <person name="Der J.P."/>
            <person name="Gundlach H."/>
            <person name="Jiao Y."/>
            <person name="Hori C."/>
            <person name="Ishida J.K."/>
            <person name="Kasahara H."/>
            <person name="Kiba T."/>
            <person name="Kim M.S."/>
            <person name="Koo N."/>
            <person name="Laohavisit A."/>
            <person name="Lee Y.H."/>
            <person name="Lumba S."/>
            <person name="McCourt P."/>
            <person name="Mortimer J.C."/>
            <person name="Mutuku J.M."/>
            <person name="Nomura T."/>
            <person name="Sasaki-Sekimoto Y."/>
            <person name="Seto Y."/>
            <person name="Wang Y."/>
            <person name="Wakatake T."/>
            <person name="Sakakibara H."/>
            <person name="Demura T."/>
            <person name="Yamaguchi S."/>
            <person name="Yoneyama K."/>
            <person name="Manabe R.I."/>
            <person name="Nelson D.C."/>
            <person name="Schulman A.H."/>
            <person name="Timko M.P."/>
            <person name="dePamphilis C.W."/>
            <person name="Choi D."/>
            <person name="Shirasu K."/>
        </authorList>
    </citation>
    <scope>NUCLEOTIDE SEQUENCE [LARGE SCALE GENOMIC DNA]</scope>
    <source>
        <strain evidence="4">cv. UVA1</strain>
    </source>
</reference>
<dbReference type="Proteomes" id="UP000325081">
    <property type="component" value="Unassembled WGS sequence"/>
</dbReference>
<dbReference type="OrthoDB" id="1933346at2759"/>
<comment type="caution">
    <text evidence="3">The sequence shown here is derived from an EMBL/GenBank/DDBJ whole genome shotgun (WGS) entry which is preliminary data.</text>
</comment>
<gene>
    <name evidence="3" type="ORF">STAS_03045</name>
</gene>
<dbReference type="Pfam" id="PF25433">
    <property type="entry name" value="DUF7895"/>
    <property type="match status" value="1"/>
</dbReference>
<evidence type="ECO:0000259" key="2">
    <source>
        <dbReference type="Pfam" id="PF25433"/>
    </source>
</evidence>
<dbReference type="PANTHER" id="PTHR37230">
    <property type="entry name" value="OS06G0731300 PROTEIN"/>
    <property type="match status" value="1"/>
</dbReference>
<feature type="domain" description="DUF7895" evidence="2">
    <location>
        <begin position="161"/>
        <end position="234"/>
    </location>
</feature>